<protein>
    <submittedName>
        <fullName evidence="1">Uncharacterized protein</fullName>
    </submittedName>
</protein>
<keyword evidence="2" id="KW-1185">Reference proteome</keyword>
<dbReference type="HOGENOM" id="CLU_2723994_0_0_1"/>
<evidence type="ECO:0000313" key="2">
    <source>
        <dbReference type="Proteomes" id="UP000011185"/>
    </source>
</evidence>
<dbReference type="InParanoid" id="L7JXF0"/>
<dbReference type="EMBL" id="JH993935">
    <property type="protein sequence ID" value="ELQ75706.1"/>
    <property type="molecule type" value="Genomic_DNA"/>
</dbReference>
<organism evidence="1 2">
    <name type="scientific">Trachipleistophora hominis</name>
    <name type="common">Microsporidian parasite</name>
    <dbReference type="NCBI Taxonomy" id="72359"/>
    <lineage>
        <taxon>Eukaryota</taxon>
        <taxon>Fungi</taxon>
        <taxon>Fungi incertae sedis</taxon>
        <taxon>Microsporidia</taxon>
        <taxon>Pleistophoridae</taxon>
        <taxon>Trachipleistophora</taxon>
    </lineage>
</organism>
<proteinExistence type="predicted"/>
<reference evidence="1 2" key="1">
    <citation type="journal article" date="2012" name="PLoS Pathog.">
        <title>The genome of the obligate intracellular parasite Trachipleistophora hominis: new insights into microsporidian genome dynamics and reductive evolution.</title>
        <authorList>
            <person name="Heinz E."/>
            <person name="Williams T.A."/>
            <person name="Nakjang S."/>
            <person name="Noel C.J."/>
            <person name="Swan D.C."/>
            <person name="Goldberg A.V."/>
            <person name="Harris S.R."/>
            <person name="Weinmaier T."/>
            <person name="Markert S."/>
            <person name="Becher D."/>
            <person name="Bernhardt J."/>
            <person name="Dagan T."/>
            <person name="Hacker C."/>
            <person name="Lucocq J.M."/>
            <person name="Schweder T."/>
            <person name="Rattei T."/>
            <person name="Hall N."/>
            <person name="Hirt R.P."/>
            <person name="Embley T.M."/>
        </authorList>
    </citation>
    <scope>NUCLEOTIDE SEQUENCE [LARGE SCALE GENOMIC DNA]</scope>
</reference>
<evidence type="ECO:0000313" key="1">
    <source>
        <dbReference type="EMBL" id="ELQ75706.1"/>
    </source>
</evidence>
<name>L7JXF0_TRAHO</name>
<accession>L7JXF0</accession>
<sequence length="72" mass="8266">MLILNCHISILSYIYVRMISSDKVFLLNCCPDALHHITEIQVKPDLIANSIERAMNYSGPQEQQPFKGRFSI</sequence>
<dbReference type="Proteomes" id="UP000011185">
    <property type="component" value="Unassembled WGS sequence"/>
</dbReference>
<dbReference type="VEuPathDB" id="MicrosporidiaDB:THOM_1378"/>
<dbReference type="AlphaFoldDB" id="L7JXF0"/>
<gene>
    <name evidence="1" type="ORF">THOM_1378</name>
</gene>